<dbReference type="SUPFAM" id="SSF56349">
    <property type="entry name" value="DNA breaking-rejoining enzymes"/>
    <property type="match status" value="1"/>
</dbReference>
<organism evidence="7 8">
    <name type="scientific">Artemia franciscana</name>
    <name type="common">Brine shrimp</name>
    <name type="synonym">Artemia sanfranciscana</name>
    <dbReference type="NCBI Taxonomy" id="6661"/>
    <lineage>
        <taxon>Eukaryota</taxon>
        <taxon>Metazoa</taxon>
        <taxon>Ecdysozoa</taxon>
        <taxon>Arthropoda</taxon>
        <taxon>Crustacea</taxon>
        <taxon>Branchiopoda</taxon>
        <taxon>Anostraca</taxon>
        <taxon>Artemiidae</taxon>
        <taxon>Artemia</taxon>
    </lineage>
</organism>
<keyword evidence="2" id="KW-0229">DNA integration</keyword>
<protein>
    <submittedName>
        <fullName evidence="7">Uncharacterized protein</fullName>
    </submittedName>
</protein>
<dbReference type="InterPro" id="IPR025166">
    <property type="entry name" value="Integrase_DNA_bind_dom"/>
</dbReference>
<dbReference type="InterPro" id="IPR038488">
    <property type="entry name" value="Integrase_DNA-bd_sf"/>
</dbReference>
<evidence type="ECO:0000256" key="2">
    <source>
        <dbReference type="ARBA" id="ARBA00022908"/>
    </source>
</evidence>
<evidence type="ECO:0000313" key="7">
    <source>
        <dbReference type="EMBL" id="KAK2701791.1"/>
    </source>
</evidence>
<dbReference type="Pfam" id="PF22022">
    <property type="entry name" value="Phage_int_M"/>
    <property type="match status" value="1"/>
</dbReference>
<keyword evidence="3" id="KW-0238">DNA-binding</keyword>
<feature type="domain" description="Integrase DNA-binding" evidence="5">
    <location>
        <begin position="21"/>
        <end position="62"/>
    </location>
</feature>
<dbReference type="InterPro" id="IPR010998">
    <property type="entry name" value="Integrase_recombinase_N"/>
</dbReference>
<keyword evidence="8" id="KW-1185">Reference proteome</keyword>
<feature type="domain" description="Phage integrase central" evidence="6">
    <location>
        <begin position="65"/>
        <end position="143"/>
    </location>
</feature>
<evidence type="ECO:0000313" key="8">
    <source>
        <dbReference type="Proteomes" id="UP001187531"/>
    </source>
</evidence>
<feature type="compositionally biased region" description="Basic and acidic residues" evidence="4">
    <location>
        <begin position="12"/>
        <end position="26"/>
    </location>
</feature>
<comment type="caution">
    <text evidence="7">The sequence shown here is derived from an EMBL/GenBank/DDBJ whole genome shotgun (WGS) entry which is preliminary data.</text>
</comment>
<accession>A0AA88HA61</accession>
<evidence type="ECO:0000256" key="1">
    <source>
        <dbReference type="ARBA" id="ARBA00008857"/>
    </source>
</evidence>
<dbReference type="GO" id="GO:0015074">
    <property type="term" value="P:DNA integration"/>
    <property type="evidence" value="ECO:0007669"/>
    <property type="project" value="UniProtKB-KW"/>
</dbReference>
<dbReference type="InterPro" id="IPR053876">
    <property type="entry name" value="Phage_int_M"/>
</dbReference>
<evidence type="ECO:0000256" key="3">
    <source>
        <dbReference type="ARBA" id="ARBA00023125"/>
    </source>
</evidence>
<proteinExistence type="inferred from homology"/>
<dbReference type="Gene3D" id="1.10.150.130">
    <property type="match status" value="1"/>
</dbReference>
<dbReference type="AlphaFoldDB" id="A0AA88HA61"/>
<name>A0AA88HA61_ARTSF</name>
<evidence type="ECO:0000259" key="6">
    <source>
        <dbReference type="Pfam" id="PF22022"/>
    </source>
</evidence>
<dbReference type="Proteomes" id="UP001187531">
    <property type="component" value="Unassembled WGS sequence"/>
</dbReference>
<dbReference type="EMBL" id="JAVRJZ010001680">
    <property type="protein sequence ID" value="KAK2701791.1"/>
    <property type="molecule type" value="Genomic_DNA"/>
</dbReference>
<feature type="compositionally biased region" description="Basic and acidic residues" evidence="4">
    <location>
        <begin position="65"/>
        <end position="75"/>
    </location>
</feature>
<evidence type="ECO:0000256" key="4">
    <source>
        <dbReference type="SAM" id="MobiDB-lite"/>
    </source>
</evidence>
<dbReference type="Pfam" id="PF13356">
    <property type="entry name" value="Arm-DNA-bind_3"/>
    <property type="match status" value="1"/>
</dbReference>
<dbReference type="PANTHER" id="PTHR30629:SF2">
    <property type="entry name" value="PROPHAGE INTEGRASE INTS-RELATED"/>
    <property type="match status" value="1"/>
</dbReference>
<sequence length="238" mass="26749">MPLSDTAVRNAKPGDKQRKMDGKEKTISIGTYPETSLKKARSKRDEYRTVLADGGDPSFHKKVKKQTERESRENSFEAITREVGNKPIIEVTAPELLQALRHIESTGAHESAHRTHQNCGQVLRFAIATGRAERDPAADLKSALIPAKTKHHASITDPVKVGELLRTIENYQGEFITKFGLQLAPLLFVHPGELRHAEWSEIDLELAEWHITAEKVKMPAQHIVPFTSSSQAEYKLRF</sequence>
<dbReference type="InterPro" id="IPR011010">
    <property type="entry name" value="DNA_brk_join_enz"/>
</dbReference>
<dbReference type="InterPro" id="IPR050808">
    <property type="entry name" value="Phage_Integrase"/>
</dbReference>
<evidence type="ECO:0000259" key="5">
    <source>
        <dbReference type="Pfam" id="PF13356"/>
    </source>
</evidence>
<dbReference type="GO" id="GO:0003677">
    <property type="term" value="F:DNA binding"/>
    <property type="evidence" value="ECO:0007669"/>
    <property type="project" value="UniProtKB-KW"/>
</dbReference>
<dbReference type="Gene3D" id="3.30.160.390">
    <property type="entry name" value="Integrase, DNA-binding domain"/>
    <property type="match status" value="1"/>
</dbReference>
<dbReference type="PANTHER" id="PTHR30629">
    <property type="entry name" value="PROPHAGE INTEGRASE"/>
    <property type="match status" value="1"/>
</dbReference>
<feature type="region of interest" description="Disordered" evidence="4">
    <location>
        <begin position="1"/>
        <end position="75"/>
    </location>
</feature>
<reference evidence="7" key="1">
    <citation type="submission" date="2023-07" db="EMBL/GenBank/DDBJ databases">
        <title>Chromosome-level genome assembly of Artemia franciscana.</title>
        <authorList>
            <person name="Jo E."/>
        </authorList>
    </citation>
    <scope>NUCLEOTIDE SEQUENCE</scope>
    <source>
        <tissue evidence="7">Whole body</tissue>
    </source>
</reference>
<comment type="similarity">
    <text evidence="1">Belongs to the 'phage' integrase family.</text>
</comment>
<gene>
    <name evidence="7" type="ORF">QYM36_019546</name>
</gene>